<dbReference type="NCBIfam" id="NF033608">
    <property type="entry name" value="type_I_tox_Fst"/>
    <property type="match status" value="1"/>
</dbReference>
<evidence type="ECO:0000256" key="1">
    <source>
        <dbReference type="SAM" id="Phobius"/>
    </source>
</evidence>
<evidence type="ECO:0000313" key="3">
    <source>
        <dbReference type="Proteomes" id="UP000000585"/>
    </source>
</evidence>
<feature type="transmembrane region" description="Helical" evidence="1">
    <location>
        <begin position="6"/>
        <end position="22"/>
    </location>
</feature>
<keyword evidence="1" id="KW-0812">Transmembrane</keyword>
<name>A0A0H2UNF6_STRPN</name>
<dbReference type="AlphaFoldDB" id="A0A0H2UNF6"/>
<organism evidence="2 3">
    <name type="scientific">Streptococcus pneumoniae serotype 4 (strain ATCC BAA-334 / TIGR4)</name>
    <dbReference type="NCBI Taxonomy" id="170187"/>
    <lineage>
        <taxon>Bacteria</taxon>
        <taxon>Bacillati</taxon>
        <taxon>Bacillota</taxon>
        <taxon>Bacilli</taxon>
        <taxon>Lactobacillales</taxon>
        <taxon>Streptococcaceae</taxon>
        <taxon>Streptococcus</taxon>
    </lineage>
</organism>
<dbReference type="BioCyc" id="SPNE170187:G1FZB-265-MONOMER"/>
<dbReference type="EnsemblBacteria" id="AAK74436">
    <property type="protein sequence ID" value="AAK74436"/>
    <property type="gene ID" value="SP_0258"/>
</dbReference>
<evidence type="ECO:0000313" key="2">
    <source>
        <dbReference type="EMBL" id="AAK74436.1"/>
    </source>
</evidence>
<keyword evidence="1" id="KW-1133">Transmembrane helix</keyword>
<proteinExistence type="predicted"/>
<dbReference type="SMR" id="A0A0H2UNF6"/>
<keyword evidence="1" id="KW-0472">Membrane</keyword>
<dbReference type="InterPro" id="IPR025882">
    <property type="entry name" value="Toxin_Fst"/>
</dbReference>
<dbReference type="Pfam" id="PF13955">
    <property type="entry name" value="Fst_toxin"/>
    <property type="match status" value="1"/>
</dbReference>
<reference evidence="2 3" key="1">
    <citation type="journal article" date="2001" name="Science">
        <title>Complete genome sequence of a virulent isolate of Streptococcus pneumoniae.</title>
        <authorList>
            <person name="Tettelin H."/>
            <person name="Nelson K.E."/>
            <person name="Paulsen I.T."/>
            <person name="Eisen J.A."/>
            <person name="Read T.D."/>
            <person name="Peterson S."/>
            <person name="Heidelberg J."/>
            <person name="DeBoy R.T."/>
            <person name="Haft D.H."/>
            <person name="Dodson R.J."/>
            <person name="Durkin A.S."/>
            <person name="Gwinn M."/>
            <person name="Kolonay J.F."/>
            <person name="Nelson W.C."/>
            <person name="Peterson J.D."/>
            <person name="Umayam L.A."/>
            <person name="White O."/>
            <person name="Salzberg S.L."/>
            <person name="Lewis M.R."/>
            <person name="Radune D."/>
            <person name="Holtzapple E."/>
            <person name="Khouri H."/>
            <person name="Wolf A.M."/>
            <person name="Utterback T.R."/>
            <person name="Hansen C.L."/>
            <person name="McDonald L.A."/>
            <person name="Feldblyum T.V."/>
            <person name="Angiuoli S."/>
            <person name="Dickinson T."/>
            <person name="Hickey E.K."/>
            <person name="Holt I.E."/>
            <person name="Loftus B.J."/>
            <person name="Yang F."/>
            <person name="Smith H.O."/>
            <person name="Venter J.C."/>
            <person name="Dougherty B.A."/>
            <person name="Morrison D.A."/>
            <person name="Hollingshead S.K."/>
            <person name="Fraser C.M."/>
        </authorList>
    </citation>
    <scope>NUCLEOTIDE SEQUENCE [LARGE SCALE GENOMIC DNA]</scope>
    <source>
        <strain evidence="3">ATCC BAA-334 / TIGR4</strain>
    </source>
</reference>
<accession>A0A0H2UNF6</accession>
<gene>
    <name evidence="2" type="ordered locus">SP_0258</name>
</gene>
<dbReference type="GeneID" id="45654074"/>
<dbReference type="PaxDb" id="170187-SP_0258"/>
<evidence type="ECO:0008006" key="4">
    <source>
        <dbReference type="Google" id="ProtNLM"/>
    </source>
</evidence>
<dbReference type="RefSeq" id="WP_000970381.1">
    <property type="nucleotide sequence ID" value="NC_003028.3"/>
</dbReference>
<protein>
    <recommendedName>
        <fullName evidence="4">Type I toxin-antitoxin system Fst family toxin</fullName>
    </recommendedName>
</protein>
<dbReference type="KEGG" id="spn:SP_0258"/>
<dbReference type="EMBL" id="AE005672">
    <property type="protein sequence ID" value="AAK74436.1"/>
    <property type="molecule type" value="Genomic_DNA"/>
</dbReference>
<dbReference type="Proteomes" id="UP000000585">
    <property type="component" value="Chromosome"/>
</dbReference>
<sequence length="30" mass="3421">MMELVLKTIIGPIVVGVVLRIVDKWLNKDK</sequence>
<keyword evidence="3" id="KW-1185">Reference proteome</keyword>